<evidence type="ECO:0000313" key="5">
    <source>
        <dbReference type="Proteomes" id="UP000000771"/>
    </source>
</evidence>
<sequence>MKRRVLSAALADATLVPPRQGRSDRIDGVDLDRTEAKRLRAWATRHITARQEALWAEGRRSLLVVLQGLDTAGKDGTTRAVFRGADPQGVRVASFKAPTALELRHDFLWRVHEVAPAAGEIVVFNRSHYEDLIVPLANGQLDDAGLDERVAAIEAFERHLLDSATAIVKFFLDVSYEVQGERLLARLERPEKHWKFSEGDLATRERFGRFRAAYDTVLARTSFDFAPWRRIPADRRWYRNAVAAAIVAHVLEVMDPAPPAVAIEHLHHIEHVLRSELATPGAEP</sequence>
<dbReference type="HOGENOM" id="CLU_048699_1_2_11"/>
<dbReference type="PIRSF" id="PIRSF028756">
    <property type="entry name" value="PPK2_prd"/>
    <property type="match status" value="1"/>
</dbReference>
<feature type="domain" description="Polyphosphate kinase-2-related" evidence="3">
    <location>
        <begin position="37"/>
        <end position="255"/>
    </location>
</feature>
<dbReference type="PANTHER" id="PTHR34383">
    <property type="entry name" value="POLYPHOSPHATE:AMP PHOSPHOTRANSFERASE-RELATED"/>
    <property type="match status" value="1"/>
</dbReference>
<evidence type="ECO:0000256" key="2">
    <source>
        <dbReference type="ARBA" id="ARBA00022777"/>
    </source>
</evidence>
<dbReference type="Gene3D" id="3.40.50.300">
    <property type="entry name" value="P-loop containing nucleotide triphosphate hydrolases"/>
    <property type="match status" value="1"/>
</dbReference>
<keyword evidence="1 4" id="KW-0808">Transferase</keyword>
<dbReference type="EMBL" id="CP001631">
    <property type="protein sequence ID" value="ACU53786.1"/>
    <property type="molecule type" value="Genomic_DNA"/>
</dbReference>
<proteinExistence type="predicted"/>
<dbReference type="Proteomes" id="UP000000771">
    <property type="component" value="Chromosome"/>
</dbReference>
<organism evidence="4 5">
    <name type="scientific">Acidimicrobium ferrooxidans (strain DSM 10331 / JCM 15462 / NBRC 103882 / ICP)</name>
    <dbReference type="NCBI Taxonomy" id="525909"/>
    <lineage>
        <taxon>Bacteria</taxon>
        <taxon>Bacillati</taxon>
        <taxon>Actinomycetota</taxon>
        <taxon>Acidimicrobiia</taxon>
        <taxon>Acidimicrobiales</taxon>
        <taxon>Acidimicrobiaceae</taxon>
        <taxon>Acidimicrobium</taxon>
    </lineage>
</organism>
<dbReference type="InterPro" id="IPR027417">
    <property type="entry name" value="P-loop_NTPase"/>
</dbReference>
<reference evidence="4 5" key="1">
    <citation type="journal article" date="2009" name="Stand. Genomic Sci.">
        <title>Complete genome sequence of Acidimicrobium ferrooxidans type strain (ICP).</title>
        <authorList>
            <person name="Clum A."/>
            <person name="Nolan M."/>
            <person name="Lang E."/>
            <person name="Glavina Del Rio T."/>
            <person name="Tice H."/>
            <person name="Copeland A."/>
            <person name="Cheng J.F."/>
            <person name="Lucas S."/>
            <person name="Chen F."/>
            <person name="Bruce D."/>
            <person name="Goodwin L."/>
            <person name="Pitluck S."/>
            <person name="Ivanova N."/>
            <person name="Mavrommatis K."/>
            <person name="Mikhailova N."/>
            <person name="Pati A."/>
            <person name="Chen A."/>
            <person name="Palaniappan K."/>
            <person name="Goker M."/>
            <person name="Spring S."/>
            <person name="Land M."/>
            <person name="Hauser L."/>
            <person name="Chang Y.J."/>
            <person name="Jeffries C.C."/>
            <person name="Chain P."/>
            <person name="Bristow J."/>
            <person name="Eisen J.A."/>
            <person name="Markowitz V."/>
            <person name="Hugenholtz P."/>
            <person name="Kyrpides N.C."/>
            <person name="Klenk H.P."/>
            <person name="Lapidus A."/>
        </authorList>
    </citation>
    <scope>NUCLEOTIDE SEQUENCE [LARGE SCALE GENOMIC DNA]</scope>
    <source>
        <strain evidence="5">DSM 10331 / JCM 15462 / NBRC 103882 / ICP</strain>
    </source>
</reference>
<dbReference type="KEGG" id="afo:Afer_0840"/>
<gene>
    <name evidence="4" type="ordered locus">Afer_0840</name>
</gene>
<evidence type="ECO:0000313" key="4">
    <source>
        <dbReference type="EMBL" id="ACU53786.1"/>
    </source>
</evidence>
<protein>
    <submittedName>
        <fullName evidence="4">Polyphosphate:AMP phosphotransferase</fullName>
    </submittedName>
</protein>
<dbReference type="AlphaFoldDB" id="C7LYH8"/>
<dbReference type="InterPro" id="IPR022300">
    <property type="entry name" value="PPK2-rel_1"/>
</dbReference>
<evidence type="ECO:0000259" key="3">
    <source>
        <dbReference type="Pfam" id="PF03976"/>
    </source>
</evidence>
<evidence type="ECO:0000256" key="1">
    <source>
        <dbReference type="ARBA" id="ARBA00022679"/>
    </source>
</evidence>
<dbReference type="STRING" id="525909.Afer_0840"/>
<dbReference type="GO" id="GO:0008976">
    <property type="term" value="F:polyphosphate kinase activity"/>
    <property type="evidence" value="ECO:0007669"/>
    <property type="project" value="InterPro"/>
</dbReference>
<dbReference type="InterPro" id="IPR022488">
    <property type="entry name" value="PPK2-related"/>
</dbReference>
<keyword evidence="5" id="KW-1185">Reference proteome</keyword>
<dbReference type="InterPro" id="IPR016898">
    <property type="entry name" value="Polyphosphate_phosphotransfera"/>
</dbReference>
<keyword evidence="2" id="KW-0418">Kinase</keyword>
<accession>C7LYH8</accession>
<dbReference type="eggNOG" id="COG2326">
    <property type="taxonomic scope" value="Bacteria"/>
</dbReference>
<dbReference type="SUPFAM" id="SSF52540">
    <property type="entry name" value="P-loop containing nucleoside triphosphate hydrolases"/>
    <property type="match status" value="1"/>
</dbReference>
<dbReference type="Pfam" id="PF03976">
    <property type="entry name" value="PPK2"/>
    <property type="match status" value="1"/>
</dbReference>
<dbReference type="PANTHER" id="PTHR34383:SF3">
    <property type="entry name" value="POLYPHOSPHATE:AMP PHOSPHOTRANSFERASE"/>
    <property type="match status" value="1"/>
</dbReference>
<dbReference type="GO" id="GO:0006797">
    <property type="term" value="P:polyphosphate metabolic process"/>
    <property type="evidence" value="ECO:0007669"/>
    <property type="project" value="InterPro"/>
</dbReference>
<name>C7LYH8_ACIFD</name>
<dbReference type="RefSeq" id="WP_015798275.1">
    <property type="nucleotide sequence ID" value="NC_013124.1"/>
</dbReference>
<dbReference type="NCBIfam" id="TIGR03709">
    <property type="entry name" value="PPK2_rel_1"/>
    <property type="match status" value="1"/>
</dbReference>